<dbReference type="PANTHER" id="PTHR43146">
    <property type="entry name" value="CANCER-RELATED NUCLEOSIDE-TRIPHOSPHATASE"/>
    <property type="match status" value="1"/>
</dbReference>
<evidence type="ECO:0000256" key="3">
    <source>
        <dbReference type="ARBA" id="ARBA00022840"/>
    </source>
</evidence>
<name>A0A7Y0EGM0_9CLOT</name>
<accession>A0A7Y0EGM0</accession>
<dbReference type="AlphaFoldDB" id="A0A7Y0EGM0"/>
<evidence type="ECO:0008006" key="6">
    <source>
        <dbReference type="Google" id="ProtNLM"/>
    </source>
</evidence>
<dbReference type="GO" id="GO:0005524">
    <property type="term" value="F:ATP binding"/>
    <property type="evidence" value="ECO:0007669"/>
    <property type="project" value="UniProtKB-KW"/>
</dbReference>
<keyword evidence="3" id="KW-0067">ATP-binding</keyword>
<keyword evidence="5" id="KW-1185">Reference proteome</keyword>
<dbReference type="Gene3D" id="3.40.50.300">
    <property type="entry name" value="P-loop containing nucleotide triphosphate hydrolases"/>
    <property type="match status" value="1"/>
</dbReference>
<evidence type="ECO:0000256" key="2">
    <source>
        <dbReference type="ARBA" id="ARBA00022801"/>
    </source>
</evidence>
<dbReference type="GO" id="GO:0017111">
    <property type="term" value="F:ribonucleoside triphosphate phosphatase activity"/>
    <property type="evidence" value="ECO:0007669"/>
    <property type="project" value="InterPro"/>
</dbReference>
<dbReference type="EMBL" id="JABBNI010000018">
    <property type="protein sequence ID" value="NMM63129.1"/>
    <property type="molecule type" value="Genomic_DNA"/>
</dbReference>
<evidence type="ECO:0000256" key="1">
    <source>
        <dbReference type="ARBA" id="ARBA00022741"/>
    </source>
</evidence>
<reference evidence="4 5" key="1">
    <citation type="submission" date="2020-04" db="EMBL/GenBank/DDBJ databases">
        <authorList>
            <person name="Doyle D.A."/>
        </authorList>
    </citation>
    <scope>NUCLEOTIDE SEQUENCE [LARGE SCALE GENOMIC DNA]</scope>
    <source>
        <strain evidence="4 5">P21</strain>
    </source>
</reference>
<dbReference type="PANTHER" id="PTHR43146:SF1">
    <property type="entry name" value="CANCER-RELATED NUCLEOSIDE-TRIPHOSPHATASE"/>
    <property type="match status" value="1"/>
</dbReference>
<organism evidence="4 5">
    <name type="scientific">Clostridium muellerianum</name>
    <dbReference type="NCBI Taxonomy" id="2716538"/>
    <lineage>
        <taxon>Bacteria</taxon>
        <taxon>Bacillati</taxon>
        <taxon>Bacillota</taxon>
        <taxon>Clostridia</taxon>
        <taxon>Eubacteriales</taxon>
        <taxon>Clostridiaceae</taxon>
        <taxon>Clostridium</taxon>
    </lineage>
</organism>
<reference evidence="4 5" key="2">
    <citation type="submission" date="2020-06" db="EMBL/GenBank/DDBJ databases">
        <title>Complete Genome Sequence of Clostridium muelleri sp. nov. P21T, an Acid-Alcohol Producing Acetogen Isolated from Old Hay.</title>
        <authorList>
            <person name="Duncan K.E."/>
            <person name="Tanner R.S."/>
        </authorList>
    </citation>
    <scope>NUCLEOTIDE SEQUENCE [LARGE SCALE GENOMIC DNA]</scope>
    <source>
        <strain evidence="4 5">P21</strain>
    </source>
</reference>
<keyword evidence="1" id="KW-0547">Nucleotide-binding</keyword>
<dbReference type="InterPro" id="IPR004948">
    <property type="entry name" value="Nuc-triphosphatase_THEP1"/>
</dbReference>
<protein>
    <recommendedName>
        <fullName evidence="6">NTPase</fullName>
    </recommendedName>
</protein>
<evidence type="ECO:0000313" key="5">
    <source>
        <dbReference type="Proteomes" id="UP000537131"/>
    </source>
</evidence>
<dbReference type="RefSeq" id="WP_169297732.1">
    <property type="nucleotide sequence ID" value="NZ_JABBNI010000018.1"/>
</dbReference>
<gene>
    <name evidence="4" type="ORF">HBE96_10560</name>
</gene>
<dbReference type="Pfam" id="PF03266">
    <property type="entry name" value="NTPase_1"/>
    <property type="match status" value="1"/>
</dbReference>
<dbReference type="SUPFAM" id="SSF52540">
    <property type="entry name" value="P-loop containing nucleoside triphosphate hydrolases"/>
    <property type="match status" value="1"/>
</dbReference>
<comment type="caution">
    <text evidence="4">The sequence shown here is derived from an EMBL/GenBank/DDBJ whole genome shotgun (WGS) entry which is preliminary data.</text>
</comment>
<proteinExistence type="predicted"/>
<dbReference type="InterPro" id="IPR027417">
    <property type="entry name" value="P-loop_NTPase"/>
</dbReference>
<keyword evidence="2" id="KW-0378">Hydrolase</keyword>
<evidence type="ECO:0000313" key="4">
    <source>
        <dbReference type="EMBL" id="NMM63129.1"/>
    </source>
</evidence>
<dbReference type="Proteomes" id="UP000537131">
    <property type="component" value="Unassembled WGS sequence"/>
</dbReference>
<sequence>MKKIFLTGERSIGKSTLLKKVIKNIDCSIGGFVQEKEFTEETKFFRVESLYNLQDSYIMGKYDMKKKKLYTDMNIFNVISQDVLLKSLHNRELIVLDELGFIEEKAPLFKDTIFKILNSGKPVIGVLKECEGNFVQKIANREDVQVIKIDKNNRDFMEDKILQILENNNIKLKKRLIVES</sequence>